<dbReference type="RefSeq" id="WP_148347513.1">
    <property type="nucleotide sequence ID" value="NZ_JBHSBF010000019.1"/>
</dbReference>
<dbReference type="InterPro" id="IPR029046">
    <property type="entry name" value="LolA/LolB/LppX"/>
</dbReference>
<name>A0A5D0UIR0_9ACTN</name>
<evidence type="ECO:0008006" key="3">
    <source>
        <dbReference type="Google" id="ProtNLM"/>
    </source>
</evidence>
<reference evidence="1 2" key="1">
    <citation type="submission" date="2019-08" db="EMBL/GenBank/DDBJ databases">
        <title>Actinomadura sp. nov. CYP1-5 isolated from mountain soil.</title>
        <authorList>
            <person name="Songsumanus A."/>
            <person name="Kuncharoen N."/>
            <person name="Kudo T."/>
            <person name="Yuki M."/>
            <person name="Igarashi Y."/>
            <person name="Tanasupawat S."/>
        </authorList>
    </citation>
    <scope>NUCLEOTIDE SEQUENCE [LARGE SCALE GENOMIC DNA]</scope>
    <source>
        <strain evidence="1 2">GKU157</strain>
    </source>
</reference>
<dbReference type="AlphaFoldDB" id="A0A5D0UIR0"/>
<accession>A0A5D0UIR0</accession>
<evidence type="ECO:0000313" key="2">
    <source>
        <dbReference type="Proteomes" id="UP000322634"/>
    </source>
</evidence>
<dbReference type="SUPFAM" id="SSF89392">
    <property type="entry name" value="Prokaryotic lipoproteins and lipoprotein localization factors"/>
    <property type="match status" value="1"/>
</dbReference>
<dbReference type="PROSITE" id="PS51257">
    <property type="entry name" value="PROKAR_LIPOPROTEIN"/>
    <property type="match status" value="1"/>
</dbReference>
<dbReference type="EMBL" id="VSFF01000001">
    <property type="protein sequence ID" value="TYC18278.1"/>
    <property type="molecule type" value="Genomic_DNA"/>
</dbReference>
<dbReference type="OrthoDB" id="3369896at2"/>
<proteinExistence type="predicted"/>
<keyword evidence="2" id="KW-1185">Reference proteome</keyword>
<comment type="caution">
    <text evidence="1">The sequence shown here is derived from an EMBL/GenBank/DDBJ whole genome shotgun (WGS) entry which is preliminary data.</text>
</comment>
<gene>
    <name evidence="1" type="ORF">FXF65_00415</name>
</gene>
<protein>
    <recommendedName>
        <fullName evidence="3">LppX_LprAFG lipoprotein</fullName>
    </recommendedName>
</protein>
<sequence>MIRRFAVGTALATGLALSLTGCLGDTGNKVDEAGKNLKLTAAQVLGKAAERTGTADSFKAELSMQVSGSGAGDVSATGSMQYRTKPDLAYSMNFDTMTVGGKSTGGMQQILVGRTMYMKMPMLSQLGGATGAKPWFKISLDDLGKKSGMNLDQLLRQSQQMDPVQNTKMLTASKDVREVGKETVDGVQTTHYTGTYRIEDAIAKLPAEDQETVRKNAGTAGLDGMNFDLWVDGRQLPRKMALKSKQTAQAGATNLTMTYRDFGKPVQISAPPESEVTDFGQLLNGLGGGGGIPGT</sequence>
<organism evidence="1 2">
    <name type="scientific">Actinomadura syzygii</name>
    <dbReference type="NCBI Taxonomy" id="1427538"/>
    <lineage>
        <taxon>Bacteria</taxon>
        <taxon>Bacillati</taxon>
        <taxon>Actinomycetota</taxon>
        <taxon>Actinomycetes</taxon>
        <taxon>Streptosporangiales</taxon>
        <taxon>Thermomonosporaceae</taxon>
        <taxon>Actinomadura</taxon>
    </lineage>
</organism>
<dbReference type="Gene3D" id="2.50.20.20">
    <property type="match status" value="1"/>
</dbReference>
<evidence type="ECO:0000313" key="1">
    <source>
        <dbReference type="EMBL" id="TYC18278.1"/>
    </source>
</evidence>
<dbReference type="Proteomes" id="UP000322634">
    <property type="component" value="Unassembled WGS sequence"/>
</dbReference>